<evidence type="ECO:0000256" key="5">
    <source>
        <dbReference type="ARBA" id="ARBA00023288"/>
    </source>
</evidence>
<evidence type="ECO:0000256" key="3">
    <source>
        <dbReference type="ARBA" id="ARBA00023136"/>
    </source>
</evidence>
<evidence type="ECO:0000256" key="1">
    <source>
        <dbReference type="ARBA" id="ARBA00022475"/>
    </source>
</evidence>
<dbReference type="Gene3D" id="3.40.190.10">
    <property type="entry name" value="Periplasmic binding protein-like II"/>
    <property type="match status" value="2"/>
</dbReference>
<protein>
    <submittedName>
        <fullName evidence="8">Extracellular solute-binding protein</fullName>
    </submittedName>
</protein>
<dbReference type="EMBL" id="DWWS01000018">
    <property type="protein sequence ID" value="HJC23006.1"/>
    <property type="molecule type" value="Genomic_DNA"/>
</dbReference>
<dbReference type="Pfam" id="PF01547">
    <property type="entry name" value="SBP_bac_1"/>
    <property type="match status" value="1"/>
</dbReference>
<comment type="caution">
    <text evidence="8">The sequence shown here is derived from an EMBL/GenBank/DDBJ whole genome shotgun (WGS) entry which is preliminary data.</text>
</comment>
<gene>
    <name evidence="8" type="ORF">H9761_04795</name>
</gene>
<keyword evidence="5" id="KW-0449">Lipoprotein</keyword>
<dbReference type="SUPFAM" id="SSF53850">
    <property type="entry name" value="Periplasmic binding protein-like II"/>
    <property type="match status" value="1"/>
</dbReference>
<evidence type="ECO:0000256" key="7">
    <source>
        <dbReference type="SAM" id="SignalP"/>
    </source>
</evidence>
<feature type="chain" id="PRO_5038559340" evidence="7">
    <location>
        <begin position="21"/>
        <end position="564"/>
    </location>
</feature>
<name>A0A9D2NCP0_9FIRM</name>
<feature type="compositionally biased region" description="Low complexity" evidence="6">
    <location>
        <begin position="21"/>
        <end position="45"/>
    </location>
</feature>
<dbReference type="PANTHER" id="PTHR43649:SF33">
    <property type="entry name" value="POLYGALACTURONAN_RHAMNOGALACTURONAN-BINDING PROTEIN YTCQ"/>
    <property type="match status" value="1"/>
</dbReference>
<evidence type="ECO:0000256" key="2">
    <source>
        <dbReference type="ARBA" id="ARBA00022729"/>
    </source>
</evidence>
<reference evidence="8" key="1">
    <citation type="journal article" date="2021" name="PeerJ">
        <title>Extensive microbial diversity within the chicken gut microbiome revealed by metagenomics and culture.</title>
        <authorList>
            <person name="Gilroy R."/>
            <person name="Ravi A."/>
            <person name="Getino M."/>
            <person name="Pursley I."/>
            <person name="Horton D.L."/>
            <person name="Alikhan N.F."/>
            <person name="Baker D."/>
            <person name="Gharbi K."/>
            <person name="Hall N."/>
            <person name="Watson M."/>
            <person name="Adriaenssens E.M."/>
            <person name="Foster-Nyarko E."/>
            <person name="Jarju S."/>
            <person name="Secka A."/>
            <person name="Antonio M."/>
            <person name="Oren A."/>
            <person name="Chaudhuri R.R."/>
            <person name="La Ragione R."/>
            <person name="Hildebrand F."/>
            <person name="Pallen M.J."/>
        </authorList>
    </citation>
    <scope>NUCLEOTIDE SEQUENCE</scope>
    <source>
        <strain evidence="8">USAMLcec2-132</strain>
    </source>
</reference>
<dbReference type="PANTHER" id="PTHR43649">
    <property type="entry name" value="ARABINOSE-BINDING PROTEIN-RELATED"/>
    <property type="match status" value="1"/>
</dbReference>
<accession>A0A9D2NCP0</accession>
<feature type="region of interest" description="Disordered" evidence="6">
    <location>
        <begin position="21"/>
        <end position="64"/>
    </location>
</feature>
<dbReference type="Proteomes" id="UP000823891">
    <property type="component" value="Unassembled WGS sequence"/>
</dbReference>
<feature type="signal peptide" evidence="7">
    <location>
        <begin position="1"/>
        <end position="20"/>
    </location>
</feature>
<keyword evidence="2 7" id="KW-0732">Signal</keyword>
<reference evidence="8" key="2">
    <citation type="submission" date="2021-04" db="EMBL/GenBank/DDBJ databases">
        <authorList>
            <person name="Gilroy R."/>
        </authorList>
    </citation>
    <scope>NUCLEOTIDE SEQUENCE</scope>
    <source>
        <strain evidence="8">USAMLcec2-132</strain>
    </source>
</reference>
<evidence type="ECO:0000256" key="6">
    <source>
        <dbReference type="SAM" id="MobiDB-lite"/>
    </source>
</evidence>
<dbReference type="AlphaFoldDB" id="A0A9D2NCP0"/>
<keyword evidence="1" id="KW-1003">Cell membrane</keyword>
<organism evidence="8 9">
    <name type="scientific">Candidatus Eisenbergiella merdavium</name>
    <dbReference type="NCBI Taxonomy" id="2838551"/>
    <lineage>
        <taxon>Bacteria</taxon>
        <taxon>Bacillati</taxon>
        <taxon>Bacillota</taxon>
        <taxon>Clostridia</taxon>
        <taxon>Lachnospirales</taxon>
        <taxon>Lachnospiraceae</taxon>
        <taxon>Eisenbergiella</taxon>
    </lineage>
</organism>
<dbReference type="PROSITE" id="PS51257">
    <property type="entry name" value="PROKAR_LIPOPROTEIN"/>
    <property type="match status" value="1"/>
</dbReference>
<evidence type="ECO:0000313" key="9">
    <source>
        <dbReference type="Proteomes" id="UP000823891"/>
    </source>
</evidence>
<sequence>MKKKLALLLTAALVIGTLGACGGSSSSSTSSATSSGGGTESAAASDDGEGTASASSVSNEGEFADDGTPIISFFDKNSGTRTFDDPVALELMERTGVTIDLISPTGDPGEKLSLMLAGQDYPDIVLMDRGSDIVNQYIEAGALIDLSQYWDKLPNVVEMYGETLNKTRYADGGNYYLSNWYGYDPDPSNGFIMRYDLMVELAGQERADSDEPFTFSEMLELLKQFKEKYPELNGQSSIALTTGEPSSNDSLNGVFSGMYGMKTYYVDENGDLHYKVSHPEYLNAIHDMNTLYREGLLDKEWTSNNSELRNQKLSQGNVFGYIGAYWDPDASSAALMQTSGNADAEYLAYKVIPDGWDPDATTLCGRSSLGWDAIAITTNCKNLEAALAFVDYCASQEGQDLLLWGIEGQDWEFVDGVRTPIGDIMDRYTADPTNTVNDTGITKWTWFVKNDRHPDDNTTSRIFWNETDRSTDFAYKNLTNTYWDTAEFDGLVPAGNSTEALKAQKIQDIINQAYPNMVNADSVEACDAVYEQMMSDLEAAGMADVEAVMTQAYKERMELWGMDE</sequence>
<evidence type="ECO:0000313" key="8">
    <source>
        <dbReference type="EMBL" id="HJC23006.1"/>
    </source>
</evidence>
<keyword evidence="3" id="KW-0472">Membrane</keyword>
<proteinExistence type="predicted"/>
<dbReference type="InterPro" id="IPR006059">
    <property type="entry name" value="SBP"/>
</dbReference>
<keyword evidence="4" id="KW-0564">Palmitate</keyword>
<evidence type="ECO:0000256" key="4">
    <source>
        <dbReference type="ARBA" id="ARBA00023139"/>
    </source>
</evidence>
<dbReference type="InterPro" id="IPR050490">
    <property type="entry name" value="Bact_solute-bd_prot1"/>
</dbReference>